<evidence type="ECO:0000256" key="1">
    <source>
        <dbReference type="SAM" id="MobiDB-lite"/>
    </source>
</evidence>
<protein>
    <recommendedName>
        <fullName evidence="4">Pentatricopeptide repeat-containing protein</fullName>
    </recommendedName>
</protein>
<evidence type="ECO:0000313" key="3">
    <source>
        <dbReference type="Proteomes" id="UP001151760"/>
    </source>
</evidence>
<reference evidence="2" key="2">
    <citation type="submission" date="2022-01" db="EMBL/GenBank/DDBJ databases">
        <authorList>
            <person name="Yamashiro T."/>
            <person name="Shiraishi A."/>
            <person name="Satake H."/>
            <person name="Nakayama K."/>
        </authorList>
    </citation>
    <scope>NUCLEOTIDE SEQUENCE</scope>
</reference>
<feature type="compositionally biased region" description="Polar residues" evidence="1">
    <location>
        <begin position="191"/>
        <end position="201"/>
    </location>
</feature>
<organism evidence="2 3">
    <name type="scientific">Tanacetum coccineum</name>
    <dbReference type="NCBI Taxonomy" id="301880"/>
    <lineage>
        <taxon>Eukaryota</taxon>
        <taxon>Viridiplantae</taxon>
        <taxon>Streptophyta</taxon>
        <taxon>Embryophyta</taxon>
        <taxon>Tracheophyta</taxon>
        <taxon>Spermatophyta</taxon>
        <taxon>Magnoliopsida</taxon>
        <taxon>eudicotyledons</taxon>
        <taxon>Gunneridae</taxon>
        <taxon>Pentapetalae</taxon>
        <taxon>asterids</taxon>
        <taxon>campanulids</taxon>
        <taxon>Asterales</taxon>
        <taxon>Asteraceae</taxon>
        <taxon>Asteroideae</taxon>
        <taxon>Anthemideae</taxon>
        <taxon>Anthemidinae</taxon>
        <taxon>Tanacetum</taxon>
    </lineage>
</organism>
<keyword evidence="3" id="KW-1185">Reference proteome</keyword>
<comment type="caution">
    <text evidence="2">The sequence shown here is derived from an EMBL/GenBank/DDBJ whole genome shotgun (WGS) entry which is preliminary data.</text>
</comment>
<feature type="compositionally biased region" description="Low complexity" evidence="1">
    <location>
        <begin position="202"/>
        <end position="215"/>
    </location>
</feature>
<evidence type="ECO:0008006" key="4">
    <source>
        <dbReference type="Google" id="ProtNLM"/>
    </source>
</evidence>
<evidence type="ECO:0000313" key="2">
    <source>
        <dbReference type="EMBL" id="GJU07415.1"/>
    </source>
</evidence>
<feature type="region of interest" description="Disordered" evidence="1">
    <location>
        <begin position="105"/>
        <end position="215"/>
    </location>
</feature>
<dbReference type="EMBL" id="BQNB010021537">
    <property type="protein sequence ID" value="GJU07415.1"/>
    <property type="molecule type" value="Genomic_DNA"/>
</dbReference>
<gene>
    <name evidence="2" type="ORF">Tco_1123845</name>
</gene>
<reference evidence="2" key="1">
    <citation type="journal article" date="2022" name="Int. J. Mol. Sci.">
        <title>Draft Genome of Tanacetum Coccineum: Genomic Comparison of Closely Related Tanacetum-Family Plants.</title>
        <authorList>
            <person name="Yamashiro T."/>
            <person name="Shiraishi A."/>
            <person name="Nakayama K."/>
            <person name="Satake H."/>
        </authorList>
    </citation>
    <scope>NUCLEOTIDE SEQUENCE</scope>
</reference>
<sequence>MSIMKSWVEIIHENVFCLGGNRDHVLACLCHMLYCIATSTDYNCAYFIAKRMEFITKQHRLILPYGMLLTQLFNYVMSKSPESSNDRYVLYDRVMYPLTAQQERMTRKDYGTRRGRFSTYSSSAFGQPSSSHLHDDDNDGNNKGTSRASTPSPNCKEDDTTTPSLITKSSSPSPPNAPSKTPSTKDKSSTFGTTSLSFESKPQSSPPSSNDTPSP</sequence>
<feature type="compositionally biased region" description="Polar residues" evidence="1">
    <location>
        <begin position="141"/>
        <end position="153"/>
    </location>
</feature>
<name>A0ABQ5J667_9ASTR</name>
<feature type="compositionally biased region" description="Polar residues" evidence="1">
    <location>
        <begin position="118"/>
        <end position="131"/>
    </location>
</feature>
<proteinExistence type="predicted"/>
<dbReference type="Proteomes" id="UP001151760">
    <property type="component" value="Unassembled WGS sequence"/>
</dbReference>
<accession>A0ABQ5J667</accession>